<accession>A0A9D6V0V4</accession>
<dbReference type="InterPro" id="IPR014710">
    <property type="entry name" value="RmlC-like_jellyroll"/>
</dbReference>
<evidence type="ECO:0000313" key="6">
    <source>
        <dbReference type="Proteomes" id="UP000807825"/>
    </source>
</evidence>
<dbReference type="PROSITE" id="PS50042">
    <property type="entry name" value="CNMP_BINDING_3"/>
    <property type="match status" value="1"/>
</dbReference>
<dbReference type="InterPro" id="IPR051462">
    <property type="entry name" value="CBS_domain-containing"/>
</dbReference>
<dbReference type="InterPro" id="IPR005105">
    <property type="entry name" value="GlnD_Uridyltrans_N"/>
</dbReference>
<dbReference type="SMART" id="SM00116">
    <property type="entry name" value="CBS"/>
    <property type="match status" value="2"/>
</dbReference>
<keyword evidence="2" id="KW-0129">CBS domain</keyword>
<dbReference type="InterPro" id="IPR000644">
    <property type="entry name" value="CBS_dom"/>
</dbReference>
<evidence type="ECO:0000313" key="5">
    <source>
        <dbReference type="EMBL" id="MBI5250011.1"/>
    </source>
</evidence>
<dbReference type="Pfam" id="PF00571">
    <property type="entry name" value="CBS"/>
    <property type="match status" value="2"/>
</dbReference>
<protein>
    <submittedName>
        <fullName evidence="5">CBS domain-containing protein</fullName>
    </submittedName>
</protein>
<organism evidence="5 6">
    <name type="scientific">Desulfomonile tiedjei</name>
    <dbReference type="NCBI Taxonomy" id="2358"/>
    <lineage>
        <taxon>Bacteria</taxon>
        <taxon>Pseudomonadati</taxon>
        <taxon>Thermodesulfobacteriota</taxon>
        <taxon>Desulfomonilia</taxon>
        <taxon>Desulfomonilales</taxon>
        <taxon>Desulfomonilaceae</taxon>
        <taxon>Desulfomonile</taxon>
    </lineage>
</organism>
<dbReference type="GO" id="GO:0008773">
    <property type="term" value="F:[protein-PII] uridylyltransferase activity"/>
    <property type="evidence" value="ECO:0007669"/>
    <property type="project" value="InterPro"/>
</dbReference>
<sequence>MRSIPYSEPYFLFLARQRRGAVWVFLCSSQTRKLQIIRTALSVFSGSNCDTIFIIQKVISDNSFQKDPVDPKGTYALGGSVIGRSDNFTVAPTVIIQLLRKTLPFSELDKGVLESVATKCLIDFFPRGTLIFKQDVTDVSYFHLIQKGGVKIYLTSSDTVTTLKDFGGEGETFGALPMVRGHKADLNVETVEDTFCFLLEKDVFLELVREHPGFAQYYLETFSKDLMFSAYAELRCERIRAKSRDSCYLFNYQVRDIIKTRPEVVPSSTMVREAASTMTRLGIGSLLVRDDADGLMGIVTDKDLRMKVVAAGLDHHSPVRQIMTGPVHTIPAQASCFDALLKMMKDQVDHLAVEHRKEIVGIITSHDIMVFQGVSPLYLFREAVSQRSIQGLCEMSRKIPNLVRALAEQGAKAGDITRMVTLLNDKILSGILNLIQKDIGPPPVPFCWLALGSDGRKEQIFRSDQDNALIYEDPKDKWERQAADAYFETLAREAVDNLLASGYPRCKSDIMASNPRWRKPRSVWEKYFNDWISSPEPREFCLALTFFDFRPGPGDKTIGDSLRKQVVSQAERHHIFMVHIAEDCLQNWPPLSFFRNFIVEKDGRHRNRLDLKARGVLPFVNFARLMALRHGISETNTLARLRLLSEEGCLSRQFYLEAREAYEFLTQLVLVRQLEMVECGTVPDGFVDPSDMSDLEKKMLKEVFAVIDRMLSHIKQEFPSLV</sequence>
<dbReference type="InterPro" id="IPR000595">
    <property type="entry name" value="cNMP-bd_dom"/>
</dbReference>
<proteinExistence type="predicted"/>
<gene>
    <name evidence="5" type="ORF">HY912_11000</name>
</gene>
<dbReference type="CDD" id="cd00038">
    <property type="entry name" value="CAP_ED"/>
    <property type="match status" value="1"/>
</dbReference>
<dbReference type="Proteomes" id="UP000807825">
    <property type="component" value="Unassembled WGS sequence"/>
</dbReference>
<dbReference type="Pfam" id="PF10335">
    <property type="entry name" value="DUF294_C"/>
    <property type="match status" value="1"/>
</dbReference>
<dbReference type="PANTHER" id="PTHR48108">
    <property type="entry name" value="CBS DOMAIN-CONTAINING PROTEIN CBSX2, CHLOROPLASTIC"/>
    <property type="match status" value="1"/>
</dbReference>
<keyword evidence="1" id="KW-0677">Repeat</keyword>
<dbReference type="Gene3D" id="2.60.120.10">
    <property type="entry name" value="Jelly Rolls"/>
    <property type="match status" value="1"/>
</dbReference>
<evidence type="ECO:0000256" key="1">
    <source>
        <dbReference type="ARBA" id="ARBA00022737"/>
    </source>
</evidence>
<evidence type="ECO:0000256" key="2">
    <source>
        <dbReference type="PROSITE-ProRule" id="PRU00703"/>
    </source>
</evidence>
<dbReference type="CDD" id="cd04587">
    <property type="entry name" value="CBS_pair_CAP-ED_NT_Pol-beta-like_DUF294_assoc"/>
    <property type="match status" value="1"/>
</dbReference>
<feature type="domain" description="CBS" evidence="4">
    <location>
        <begin position="257"/>
        <end position="315"/>
    </location>
</feature>
<feature type="domain" description="Cyclic nucleotide-binding" evidence="3">
    <location>
        <begin position="142"/>
        <end position="225"/>
    </location>
</feature>
<dbReference type="SMART" id="SM00100">
    <property type="entry name" value="cNMP"/>
    <property type="match status" value="1"/>
</dbReference>
<dbReference type="Gene3D" id="3.10.580.10">
    <property type="entry name" value="CBS-domain"/>
    <property type="match status" value="1"/>
</dbReference>
<dbReference type="InterPro" id="IPR018490">
    <property type="entry name" value="cNMP-bd_dom_sf"/>
</dbReference>
<feature type="domain" description="CBS" evidence="4">
    <location>
        <begin position="323"/>
        <end position="379"/>
    </location>
</feature>
<evidence type="ECO:0000259" key="4">
    <source>
        <dbReference type="PROSITE" id="PS51371"/>
    </source>
</evidence>
<dbReference type="AlphaFoldDB" id="A0A9D6V0V4"/>
<dbReference type="InterPro" id="IPR046342">
    <property type="entry name" value="CBS_dom_sf"/>
</dbReference>
<comment type="caution">
    <text evidence="5">The sequence shown here is derived from an EMBL/GenBank/DDBJ whole genome shotgun (WGS) entry which is preliminary data.</text>
</comment>
<name>A0A9D6V0V4_9BACT</name>
<dbReference type="InterPro" id="IPR018821">
    <property type="entry name" value="DUF294_put_nucleoTrafse_sb-bd"/>
</dbReference>
<dbReference type="SUPFAM" id="SSF51206">
    <property type="entry name" value="cAMP-binding domain-like"/>
    <property type="match status" value="1"/>
</dbReference>
<dbReference type="EMBL" id="JACRDE010000296">
    <property type="protein sequence ID" value="MBI5250011.1"/>
    <property type="molecule type" value="Genomic_DNA"/>
</dbReference>
<dbReference type="Pfam" id="PF03445">
    <property type="entry name" value="DUF294"/>
    <property type="match status" value="1"/>
</dbReference>
<dbReference type="CDD" id="cd05401">
    <property type="entry name" value="NT_GlnE_GlnD_like"/>
    <property type="match status" value="1"/>
</dbReference>
<dbReference type="Pfam" id="PF00027">
    <property type="entry name" value="cNMP_binding"/>
    <property type="match status" value="1"/>
</dbReference>
<evidence type="ECO:0000259" key="3">
    <source>
        <dbReference type="PROSITE" id="PS50042"/>
    </source>
</evidence>
<dbReference type="SUPFAM" id="SSF54631">
    <property type="entry name" value="CBS-domain pair"/>
    <property type="match status" value="1"/>
</dbReference>
<dbReference type="PANTHER" id="PTHR48108:SF34">
    <property type="entry name" value="CBS DOMAIN-CONTAINING PROTEIN YHCV"/>
    <property type="match status" value="1"/>
</dbReference>
<reference evidence="5" key="1">
    <citation type="submission" date="2020-07" db="EMBL/GenBank/DDBJ databases">
        <title>Huge and variable diversity of episymbiotic CPR bacteria and DPANN archaea in groundwater ecosystems.</title>
        <authorList>
            <person name="He C.Y."/>
            <person name="Keren R."/>
            <person name="Whittaker M."/>
            <person name="Farag I.F."/>
            <person name="Doudna J."/>
            <person name="Cate J.H.D."/>
            <person name="Banfield J.F."/>
        </authorList>
    </citation>
    <scope>NUCLEOTIDE SEQUENCE</scope>
    <source>
        <strain evidence="5">NC_groundwater_1664_Pr3_B-0.1um_52_9</strain>
    </source>
</reference>
<dbReference type="PROSITE" id="PS51371">
    <property type="entry name" value="CBS"/>
    <property type="match status" value="2"/>
</dbReference>